<feature type="transmembrane region" description="Helical" evidence="1">
    <location>
        <begin position="27"/>
        <end position="48"/>
    </location>
</feature>
<evidence type="ECO:0000256" key="1">
    <source>
        <dbReference type="SAM" id="Phobius"/>
    </source>
</evidence>
<comment type="caution">
    <text evidence="2">The sequence shown here is derived from an EMBL/GenBank/DDBJ whole genome shotgun (WGS) entry which is preliminary data.</text>
</comment>
<sequence>MAMPILNYAENSINFEKFKKHHKNSNLISFWAFLVSVFIYISVFYVFNLSPSSLLCTPKFWFIISNTLILIIAADFSANKNYHDIYDEYRNNNTRPNNISSYEIQIDEKVNMPKYREKEVYEELPAREKIIHEIPKTKEKADKLGKKVIVSNLNRKGKIDRAREVKKREARCVDRCNSEKLNMLAENKEKNVLRKTMSERFDDVGETRLEEDEFSRMSDEELNRRVEEFIRRFNRQIRLQAARDNGS</sequence>
<dbReference type="InterPro" id="IPR008480">
    <property type="entry name" value="DUF761_pln"/>
</dbReference>
<keyword evidence="1" id="KW-1133">Transmembrane helix</keyword>
<keyword evidence="3" id="KW-1185">Reference proteome</keyword>
<dbReference type="EMBL" id="BMAC01000027">
    <property type="protein sequence ID" value="GFP81165.1"/>
    <property type="molecule type" value="Genomic_DNA"/>
</dbReference>
<dbReference type="Proteomes" id="UP000653305">
    <property type="component" value="Unassembled WGS sequence"/>
</dbReference>
<proteinExistence type="predicted"/>
<dbReference type="OrthoDB" id="680761at2759"/>
<gene>
    <name evidence="2" type="ORF">PHJA_000259800</name>
</gene>
<evidence type="ECO:0000313" key="2">
    <source>
        <dbReference type="EMBL" id="GFP81165.1"/>
    </source>
</evidence>
<dbReference type="PANTHER" id="PTHR35997">
    <property type="entry name" value="COTTON FIBER PROTEIN-RELATED"/>
    <property type="match status" value="1"/>
</dbReference>
<accession>A0A830BAX7</accession>
<dbReference type="AlphaFoldDB" id="A0A830BAX7"/>
<feature type="transmembrane region" description="Helical" evidence="1">
    <location>
        <begin position="60"/>
        <end position="78"/>
    </location>
</feature>
<evidence type="ECO:0000313" key="3">
    <source>
        <dbReference type="Proteomes" id="UP000653305"/>
    </source>
</evidence>
<keyword evidence="1" id="KW-0812">Transmembrane</keyword>
<dbReference type="PANTHER" id="PTHR35997:SF6">
    <property type="entry name" value="COTTON FIBER PROTEIN"/>
    <property type="match status" value="1"/>
</dbReference>
<organism evidence="2 3">
    <name type="scientific">Phtheirospermum japonicum</name>
    <dbReference type="NCBI Taxonomy" id="374723"/>
    <lineage>
        <taxon>Eukaryota</taxon>
        <taxon>Viridiplantae</taxon>
        <taxon>Streptophyta</taxon>
        <taxon>Embryophyta</taxon>
        <taxon>Tracheophyta</taxon>
        <taxon>Spermatophyta</taxon>
        <taxon>Magnoliopsida</taxon>
        <taxon>eudicotyledons</taxon>
        <taxon>Gunneridae</taxon>
        <taxon>Pentapetalae</taxon>
        <taxon>asterids</taxon>
        <taxon>lamiids</taxon>
        <taxon>Lamiales</taxon>
        <taxon>Orobanchaceae</taxon>
        <taxon>Orobanchaceae incertae sedis</taxon>
        <taxon>Phtheirospermum</taxon>
    </lineage>
</organism>
<reference evidence="2" key="1">
    <citation type="submission" date="2020-07" db="EMBL/GenBank/DDBJ databases">
        <title>Ethylene signaling mediates host invasion by parasitic plants.</title>
        <authorList>
            <person name="Yoshida S."/>
        </authorList>
    </citation>
    <scope>NUCLEOTIDE SEQUENCE</scope>
    <source>
        <strain evidence="2">Okayama</strain>
    </source>
</reference>
<dbReference type="Pfam" id="PF05553">
    <property type="entry name" value="DUF761"/>
    <property type="match status" value="1"/>
</dbReference>
<protein>
    <submittedName>
        <fullName evidence="2">Uncharacterized protein</fullName>
    </submittedName>
</protein>
<name>A0A830BAX7_9LAMI</name>
<keyword evidence="1" id="KW-0472">Membrane</keyword>